<dbReference type="PANTHER" id="PTHR33164:SF64">
    <property type="entry name" value="TRANSCRIPTIONAL REGULATOR SLYA"/>
    <property type="match status" value="1"/>
</dbReference>
<protein>
    <recommendedName>
        <fullName evidence="4">HTH marR-type domain-containing protein</fullName>
    </recommendedName>
</protein>
<gene>
    <name evidence="5" type="ORF">ST47_g1104</name>
</gene>
<evidence type="ECO:0000259" key="4">
    <source>
        <dbReference type="PROSITE" id="PS50995"/>
    </source>
</evidence>
<dbReference type="GO" id="GO:0003700">
    <property type="term" value="F:DNA-binding transcription factor activity"/>
    <property type="evidence" value="ECO:0007669"/>
    <property type="project" value="InterPro"/>
</dbReference>
<sequence length="238" mass="26744">MKAGDVLVYYSPVESMGDRDPLREFTALGVIEEGEIWQADEGCFKPFRRRVRYEQFNPVPLDAVRSRLALTSAPNWGYQLRRGLIPLDDNDVEKLETDFEDADESPGLMLWRVTNAWQASIRAALRPFDLTHVQFVLLAALTWLDAETPITQRGLAEYARTDAMMTSQVIRTLESKGFVERRPHPTDARARSLAVTPVGAALAGRANRAVESSDREFFAALGDRQAAFVAMLGTLDRR</sequence>
<dbReference type="Proteomes" id="UP000076837">
    <property type="component" value="Unassembled WGS sequence"/>
</dbReference>
<dbReference type="InterPro" id="IPR039422">
    <property type="entry name" value="MarR/SlyA-like"/>
</dbReference>
<dbReference type="GO" id="GO:0003677">
    <property type="term" value="F:DNA binding"/>
    <property type="evidence" value="ECO:0007669"/>
    <property type="project" value="UniProtKB-KW"/>
</dbReference>
<dbReference type="PANTHER" id="PTHR33164">
    <property type="entry name" value="TRANSCRIPTIONAL REGULATOR, MARR FAMILY"/>
    <property type="match status" value="1"/>
</dbReference>
<dbReference type="Pfam" id="PF01047">
    <property type="entry name" value="MarR"/>
    <property type="match status" value="1"/>
</dbReference>
<evidence type="ECO:0000256" key="1">
    <source>
        <dbReference type="ARBA" id="ARBA00023015"/>
    </source>
</evidence>
<keyword evidence="1" id="KW-0805">Transcription regulation</keyword>
<feature type="domain" description="HTH marR-type" evidence="4">
    <location>
        <begin position="103"/>
        <end position="238"/>
    </location>
</feature>
<comment type="caution">
    <text evidence="5">The sequence shown here is derived from an EMBL/GenBank/DDBJ whole genome shotgun (WGS) entry which is preliminary data.</text>
</comment>
<name>A0A163LBA2_DIDRA</name>
<organism evidence="5 6">
    <name type="scientific">Didymella rabiei</name>
    <name type="common">Chickpea ascochyta blight fungus</name>
    <name type="synonym">Mycosphaerella rabiei</name>
    <dbReference type="NCBI Taxonomy" id="5454"/>
    <lineage>
        <taxon>Eukaryota</taxon>
        <taxon>Fungi</taxon>
        <taxon>Dikarya</taxon>
        <taxon>Ascomycota</taxon>
        <taxon>Pezizomycotina</taxon>
        <taxon>Dothideomycetes</taxon>
        <taxon>Pleosporomycetidae</taxon>
        <taxon>Pleosporales</taxon>
        <taxon>Pleosporineae</taxon>
        <taxon>Didymellaceae</taxon>
        <taxon>Ascochyta</taxon>
    </lineage>
</organism>
<dbReference type="Gene3D" id="3.10.590.10">
    <property type="entry name" value="ph1033 like domains"/>
    <property type="match status" value="1"/>
</dbReference>
<evidence type="ECO:0000256" key="2">
    <source>
        <dbReference type="ARBA" id="ARBA00023125"/>
    </source>
</evidence>
<dbReference type="SMART" id="SM00347">
    <property type="entry name" value="HTH_MARR"/>
    <property type="match status" value="1"/>
</dbReference>
<keyword evidence="2" id="KW-0238">DNA-binding</keyword>
<dbReference type="AlphaFoldDB" id="A0A163LBA2"/>
<keyword evidence="6" id="KW-1185">Reference proteome</keyword>
<dbReference type="SUPFAM" id="SSF46785">
    <property type="entry name" value="Winged helix' DNA-binding domain"/>
    <property type="match status" value="1"/>
</dbReference>
<dbReference type="InterPro" id="IPR036390">
    <property type="entry name" value="WH_DNA-bd_sf"/>
</dbReference>
<dbReference type="EMBL" id="JYNV01000060">
    <property type="protein sequence ID" value="KZM27637.1"/>
    <property type="molecule type" value="Genomic_DNA"/>
</dbReference>
<dbReference type="InterPro" id="IPR036388">
    <property type="entry name" value="WH-like_DNA-bd_sf"/>
</dbReference>
<dbReference type="PROSITE" id="PS50995">
    <property type="entry name" value="HTH_MARR_2"/>
    <property type="match status" value="1"/>
</dbReference>
<evidence type="ECO:0000313" key="6">
    <source>
        <dbReference type="Proteomes" id="UP000076837"/>
    </source>
</evidence>
<dbReference type="Gene3D" id="1.10.10.10">
    <property type="entry name" value="Winged helix-like DNA-binding domain superfamily/Winged helix DNA-binding domain"/>
    <property type="match status" value="1"/>
</dbReference>
<evidence type="ECO:0000313" key="5">
    <source>
        <dbReference type="EMBL" id="KZM27637.1"/>
    </source>
</evidence>
<evidence type="ECO:0000256" key="3">
    <source>
        <dbReference type="ARBA" id="ARBA00023163"/>
    </source>
</evidence>
<keyword evidence="3" id="KW-0804">Transcription</keyword>
<reference evidence="5 6" key="1">
    <citation type="journal article" date="2016" name="Sci. Rep.">
        <title>Draft genome sequencing and secretome analysis of fungal phytopathogen Ascochyta rabiei provides insight into the necrotrophic effector repertoire.</title>
        <authorList>
            <person name="Verma S."/>
            <person name="Gazara R.K."/>
            <person name="Nizam S."/>
            <person name="Parween S."/>
            <person name="Chattopadhyay D."/>
            <person name="Verma P.K."/>
        </authorList>
    </citation>
    <scope>NUCLEOTIDE SEQUENCE [LARGE SCALE GENOMIC DNA]</scope>
    <source>
        <strain evidence="5 6">ArDII</strain>
    </source>
</reference>
<dbReference type="InterPro" id="IPR015947">
    <property type="entry name" value="PUA-like_sf"/>
</dbReference>
<accession>A0A163LBA2</accession>
<dbReference type="InterPro" id="IPR000835">
    <property type="entry name" value="HTH_MarR-typ"/>
</dbReference>
<dbReference type="GO" id="GO:0006950">
    <property type="term" value="P:response to stress"/>
    <property type="evidence" value="ECO:0007669"/>
    <property type="project" value="TreeGrafter"/>
</dbReference>
<dbReference type="SUPFAM" id="SSF88697">
    <property type="entry name" value="PUA domain-like"/>
    <property type="match status" value="1"/>
</dbReference>
<proteinExistence type="predicted"/>